<dbReference type="AlphaFoldDB" id="A0A0C4E7C0"/>
<feature type="compositionally biased region" description="Pro residues" evidence="1">
    <location>
        <begin position="60"/>
        <end position="76"/>
    </location>
</feature>
<dbReference type="Proteomes" id="UP000011715">
    <property type="component" value="Unassembled WGS sequence"/>
</dbReference>
<reference evidence="4" key="5">
    <citation type="submission" date="2015-06" db="UniProtKB">
        <authorList>
            <consortium name="EnsemblFungi"/>
        </authorList>
    </citation>
    <scope>IDENTIFICATION</scope>
    <source>
        <strain evidence="4">ATCC 64411</strain>
    </source>
</reference>
<evidence type="ECO:0000256" key="2">
    <source>
        <dbReference type="SAM" id="SignalP"/>
    </source>
</evidence>
<keyword evidence="5" id="KW-1185">Reference proteome</keyword>
<feature type="region of interest" description="Disordered" evidence="1">
    <location>
        <begin position="27"/>
        <end position="97"/>
    </location>
</feature>
<evidence type="ECO:0000256" key="1">
    <source>
        <dbReference type="SAM" id="MobiDB-lite"/>
    </source>
</evidence>
<name>A0A0C4E7C0_MAGP6</name>
<evidence type="ECO:0000313" key="4">
    <source>
        <dbReference type="EnsemblFungi" id="MAPG_08429T0"/>
    </source>
</evidence>
<dbReference type="VEuPathDB" id="FungiDB:MAPG_08429"/>
<dbReference type="eggNOG" id="ENOG502RX1V">
    <property type="taxonomic scope" value="Eukaryota"/>
</dbReference>
<dbReference type="STRING" id="644358.A0A0C4E7C0"/>
<dbReference type="EMBL" id="ADBL01002039">
    <property type="status" value="NOT_ANNOTATED_CDS"/>
    <property type="molecule type" value="Genomic_DNA"/>
</dbReference>
<proteinExistence type="predicted"/>
<evidence type="ECO:0000313" key="5">
    <source>
        <dbReference type="Proteomes" id="UP000011715"/>
    </source>
</evidence>
<reference evidence="5" key="1">
    <citation type="submission" date="2010-05" db="EMBL/GenBank/DDBJ databases">
        <title>The genome sequence of Magnaporthe poae strain ATCC 64411.</title>
        <authorList>
            <person name="Ma L.-J."/>
            <person name="Dead R."/>
            <person name="Young S."/>
            <person name="Zeng Q."/>
            <person name="Koehrsen M."/>
            <person name="Alvarado L."/>
            <person name="Berlin A."/>
            <person name="Chapman S.B."/>
            <person name="Chen Z."/>
            <person name="Freedman E."/>
            <person name="Gellesch M."/>
            <person name="Goldberg J."/>
            <person name="Griggs A."/>
            <person name="Gujja S."/>
            <person name="Heilman E.R."/>
            <person name="Heiman D."/>
            <person name="Hepburn T."/>
            <person name="Howarth C."/>
            <person name="Jen D."/>
            <person name="Larson L."/>
            <person name="Mehta T."/>
            <person name="Neiman D."/>
            <person name="Pearson M."/>
            <person name="Roberts A."/>
            <person name="Saif S."/>
            <person name="Shea T."/>
            <person name="Shenoy N."/>
            <person name="Sisk P."/>
            <person name="Stolte C."/>
            <person name="Sykes S."/>
            <person name="Walk T."/>
            <person name="White J."/>
            <person name="Yandava C."/>
            <person name="Haas B."/>
            <person name="Nusbaum C."/>
            <person name="Birren B."/>
        </authorList>
    </citation>
    <scope>NUCLEOTIDE SEQUENCE [LARGE SCALE GENOMIC DNA]</scope>
    <source>
        <strain evidence="5">ATCC 64411 / 73-15</strain>
    </source>
</reference>
<protein>
    <submittedName>
        <fullName evidence="3 4">Uncharacterized protein</fullName>
    </submittedName>
</protein>
<dbReference type="OrthoDB" id="5244418at2759"/>
<reference evidence="3" key="3">
    <citation type="submission" date="2011-03" db="EMBL/GenBank/DDBJ databases">
        <title>Annotation of Magnaporthe poae ATCC 64411.</title>
        <authorList>
            <person name="Ma L.-J."/>
            <person name="Dead R."/>
            <person name="Young S.K."/>
            <person name="Zeng Q."/>
            <person name="Gargeya S."/>
            <person name="Fitzgerald M."/>
            <person name="Haas B."/>
            <person name="Abouelleil A."/>
            <person name="Alvarado L."/>
            <person name="Arachchi H.M."/>
            <person name="Berlin A."/>
            <person name="Brown A."/>
            <person name="Chapman S.B."/>
            <person name="Chen Z."/>
            <person name="Dunbar C."/>
            <person name="Freedman E."/>
            <person name="Gearin G."/>
            <person name="Gellesch M."/>
            <person name="Goldberg J."/>
            <person name="Griggs A."/>
            <person name="Gujja S."/>
            <person name="Heiman D."/>
            <person name="Howarth C."/>
            <person name="Larson L."/>
            <person name="Lui A."/>
            <person name="MacDonald P.J.P."/>
            <person name="Mehta T."/>
            <person name="Montmayeur A."/>
            <person name="Murphy C."/>
            <person name="Neiman D."/>
            <person name="Pearson M."/>
            <person name="Priest M."/>
            <person name="Roberts A."/>
            <person name="Saif S."/>
            <person name="Shea T."/>
            <person name="Shenoy N."/>
            <person name="Sisk P."/>
            <person name="Stolte C."/>
            <person name="Sykes S."/>
            <person name="Yandava C."/>
            <person name="Wortman J."/>
            <person name="Nusbaum C."/>
            <person name="Birren B."/>
        </authorList>
    </citation>
    <scope>NUCLEOTIDE SEQUENCE</scope>
    <source>
        <strain evidence="3">ATCC 64411</strain>
    </source>
</reference>
<dbReference type="EnsemblFungi" id="MAPG_08429T0">
    <property type="protein sequence ID" value="MAPG_08429T0"/>
    <property type="gene ID" value="MAPG_08429"/>
</dbReference>
<feature type="chain" id="PRO_5009385767" evidence="2">
    <location>
        <begin position="22"/>
        <end position="196"/>
    </location>
</feature>
<evidence type="ECO:0000313" key="3">
    <source>
        <dbReference type="EMBL" id="KLU89458.1"/>
    </source>
</evidence>
<gene>
    <name evidence="3" type="ORF">MAPG_08429</name>
</gene>
<feature type="compositionally biased region" description="Pro residues" evidence="1">
    <location>
        <begin position="40"/>
        <end position="51"/>
    </location>
</feature>
<keyword evidence="2" id="KW-0732">Signal</keyword>
<organism evidence="4 5">
    <name type="scientific">Magnaporthiopsis poae (strain ATCC 64411 / 73-15)</name>
    <name type="common">Kentucky bluegrass fungus</name>
    <name type="synonym">Magnaporthe poae</name>
    <dbReference type="NCBI Taxonomy" id="644358"/>
    <lineage>
        <taxon>Eukaryota</taxon>
        <taxon>Fungi</taxon>
        <taxon>Dikarya</taxon>
        <taxon>Ascomycota</taxon>
        <taxon>Pezizomycotina</taxon>
        <taxon>Sordariomycetes</taxon>
        <taxon>Sordariomycetidae</taxon>
        <taxon>Magnaporthales</taxon>
        <taxon>Magnaporthaceae</taxon>
        <taxon>Magnaporthiopsis</taxon>
    </lineage>
</organism>
<dbReference type="EMBL" id="GL876973">
    <property type="protein sequence ID" value="KLU89458.1"/>
    <property type="molecule type" value="Genomic_DNA"/>
</dbReference>
<sequence length="196" mass="21150">MKCTTTTIVAAFTTLATLAVAAPLPSDPLPVDPVWTKPLPADPLPADPQPSEPVWTKPLPADPKPADPKPTNPKPADPVWTKPLPADPQPADPSCVPVPQRPRGIAILQFEIDNDTFTSDTKIEVPGSLRFRDYERPLLAIAATVATTENIPDPAAIRCQAYGKYGWMPIGPAWGSEELVRLAEGRRVEIGRIICI</sequence>
<accession>A0A0C4E7C0</accession>
<reference evidence="3" key="2">
    <citation type="submission" date="2010-05" db="EMBL/GenBank/DDBJ databases">
        <title>The Genome Sequence of Magnaporthe poae strain ATCC 64411.</title>
        <authorList>
            <consortium name="The Broad Institute Genome Sequencing Platform"/>
            <consortium name="Broad Institute Genome Sequencing Center for Infectious Disease"/>
            <person name="Ma L.-J."/>
            <person name="Dead R."/>
            <person name="Young S."/>
            <person name="Zeng Q."/>
            <person name="Koehrsen M."/>
            <person name="Alvarado L."/>
            <person name="Berlin A."/>
            <person name="Chapman S.B."/>
            <person name="Chen Z."/>
            <person name="Freedman E."/>
            <person name="Gellesch M."/>
            <person name="Goldberg J."/>
            <person name="Griggs A."/>
            <person name="Gujja S."/>
            <person name="Heilman E.R."/>
            <person name="Heiman D."/>
            <person name="Hepburn T."/>
            <person name="Howarth C."/>
            <person name="Jen D."/>
            <person name="Larson L."/>
            <person name="Mehta T."/>
            <person name="Neiman D."/>
            <person name="Pearson M."/>
            <person name="Roberts A."/>
            <person name="Saif S."/>
            <person name="Shea T."/>
            <person name="Shenoy N."/>
            <person name="Sisk P."/>
            <person name="Stolte C."/>
            <person name="Sykes S."/>
            <person name="Walk T."/>
            <person name="White J."/>
            <person name="Yandava C."/>
            <person name="Haas B."/>
            <person name="Nusbaum C."/>
            <person name="Birren B."/>
        </authorList>
    </citation>
    <scope>NUCLEOTIDE SEQUENCE</scope>
    <source>
        <strain evidence="3">ATCC 64411</strain>
    </source>
</reference>
<feature type="signal peptide" evidence="2">
    <location>
        <begin position="1"/>
        <end position="21"/>
    </location>
</feature>
<reference evidence="4" key="4">
    <citation type="journal article" date="2015" name="G3 (Bethesda)">
        <title>Genome sequences of three phytopathogenic species of the Magnaporthaceae family of fungi.</title>
        <authorList>
            <person name="Okagaki L.H."/>
            <person name="Nunes C.C."/>
            <person name="Sailsbery J."/>
            <person name="Clay B."/>
            <person name="Brown D."/>
            <person name="John T."/>
            <person name="Oh Y."/>
            <person name="Young N."/>
            <person name="Fitzgerald M."/>
            <person name="Haas B.J."/>
            <person name="Zeng Q."/>
            <person name="Young S."/>
            <person name="Adiconis X."/>
            <person name="Fan L."/>
            <person name="Levin J.Z."/>
            <person name="Mitchell T.K."/>
            <person name="Okubara P.A."/>
            <person name="Farman M.L."/>
            <person name="Kohn L.M."/>
            <person name="Birren B."/>
            <person name="Ma L.-J."/>
            <person name="Dean R.A."/>
        </authorList>
    </citation>
    <scope>NUCLEOTIDE SEQUENCE</scope>
    <source>
        <strain evidence="4">ATCC 64411 / 73-15</strain>
    </source>
</reference>